<organism evidence="1 2">
    <name type="scientific">Mycolicibacterium arenosum</name>
    <dbReference type="NCBI Taxonomy" id="2952157"/>
    <lineage>
        <taxon>Bacteria</taxon>
        <taxon>Bacillati</taxon>
        <taxon>Actinomycetota</taxon>
        <taxon>Actinomycetes</taxon>
        <taxon>Mycobacteriales</taxon>
        <taxon>Mycobacteriaceae</taxon>
        <taxon>Mycolicibacterium</taxon>
    </lineage>
</organism>
<evidence type="ECO:0000313" key="2">
    <source>
        <dbReference type="Proteomes" id="UP001651690"/>
    </source>
</evidence>
<name>A0ABT1MDH5_9MYCO</name>
<dbReference type="Proteomes" id="UP001651690">
    <property type="component" value="Unassembled WGS sequence"/>
</dbReference>
<accession>A0ABT1MDH5</accession>
<keyword evidence="2" id="KW-1185">Reference proteome</keyword>
<sequence>MLYFKGAWTDRPDTSRTAAERVLRTWQRIPPEPDAYGPWGVRHPADGADHTTFAKLDDPDSVERIEQAIVAETTFMNKGPRSAPGVFASFRRQSRLETVDGAPAEAEFAVRAGFSAPRRNTILFNVNSDTEPAVLQAICAALVQTWEPTYLTLTSFEISKAQGHRTPQADVGWLTYLSDAVALDGAGLDEAIAIRDADGGRYLTLPGSPADPDGSSVAAVRRALGYEG</sequence>
<reference evidence="1 2" key="1">
    <citation type="submission" date="2022-06" db="EMBL/GenBank/DDBJ databases">
        <title>Mycolicibacterium sp. CAU 1645 isolated from seawater.</title>
        <authorList>
            <person name="Kim W."/>
        </authorList>
    </citation>
    <scope>NUCLEOTIDE SEQUENCE [LARGE SCALE GENOMIC DNA]</scope>
    <source>
        <strain evidence="1 2">CAU 1645</strain>
    </source>
</reference>
<dbReference type="EMBL" id="JANDBD010000022">
    <property type="protein sequence ID" value="MCP9276920.1"/>
    <property type="molecule type" value="Genomic_DNA"/>
</dbReference>
<protein>
    <submittedName>
        <fullName evidence="1">Uncharacterized protein</fullName>
    </submittedName>
</protein>
<proteinExistence type="predicted"/>
<gene>
    <name evidence="1" type="ORF">NM203_32550</name>
</gene>
<dbReference type="RefSeq" id="WP_255065213.1">
    <property type="nucleotide sequence ID" value="NZ_JANDBD010000022.1"/>
</dbReference>
<evidence type="ECO:0000313" key="1">
    <source>
        <dbReference type="EMBL" id="MCP9276920.1"/>
    </source>
</evidence>
<comment type="caution">
    <text evidence="1">The sequence shown here is derived from an EMBL/GenBank/DDBJ whole genome shotgun (WGS) entry which is preliminary data.</text>
</comment>